<dbReference type="HOGENOM" id="CLU_1124485_0_0_1"/>
<dbReference type="OMA" id="RDIAIMG"/>
<evidence type="ECO:0000313" key="4">
    <source>
        <dbReference type="Proteomes" id="UP000015100"/>
    </source>
</evidence>
<keyword evidence="2" id="KW-0472">Membrane</keyword>
<reference evidence="4" key="2">
    <citation type="submission" date="2013-04" db="EMBL/GenBank/DDBJ databases">
        <title>Genomic mechanisms accounting for the adaptation to parasitism in nematode-trapping fungi.</title>
        <authorList>
            <person name="Ahren D.G."/>
        </authorList>
    </citation>
    <scope>NUCLEOTIDE SEQUENCE [LARGE SCALE GENOMIC DNA]</scope>
    <source>
        <strain evidence="4">CBS 200.50</strain>
    </source>
</reference>
<name>S8BKK4_DACHA</name>
<feature type="region of interest" description="Disordered" evidence="1">
    <location>
        <begin position="175"/>
        <end position="213"/>
    </location>
</feature>
<reference evidence="3 4" key="1">
    <citation type="journal article" date="2013" name="PLoS Genet.">
        <title>Genomic mechanisms accounting for the adaptation to parasitism in nematode-trapping fungi.</title>
        <authorList>
            <person name="Meerupati T."/>
            <person name="Andersson K.M."/>
            <person name="Friman E."/>
            <person name="Kumar D."/>
            <person name="Tunlid A."/>
            <person name="Ahren D."/>
        </authorList>
    </citation>
    <scope>NUCLEOTIDE SEQUENCE [LARGE SCALE GENOMIC DNA]</scope>
    <source>
        <strain evidence="3 4">CBS 200.50</strain>
    </source>
</reference>
<accession>S8BKK4</accession>
<protein>
    <submittedName>
        <fullName evidence="3">Uncharacterized protein</fullName>
    </submittedName>
</protein>
<feature type="compositionally biased region" description="Polar residues" evidence="1">
    <location>
        <begin position="203"/>
        <end position="213"/>
    </location>
</feature>
<organism evidence="3 4">
    <name type="scientific">Dactylellina haptotyla (strain CBS 200.50)</name>
    <name type="common">Nematode-trapping fungus</name>
    <name type="synonym">Monacrosporium haptotylum</name>
    <dbReference type="NCBI Taxonomy" id="1284197"/>
    <lineage>
        <taxon>Eukaryota</taxon>
        <taxon>Fungi</taxon>
        <taxon>Dikarya</taxon>
        <taxon>Ascomycota</taxon>
        <taxon>Pezizomycotina</taxon>
        <taxon>Orbiliomycetes</taxon>
        <taxon>Orbiliales</taxon>
        <taxon>Orbiliaceae</taxon>
        <taxon>Dactylellina</taxon>
    </lineage>
</organism>
<feature type="transmembrane region" description="Helical" evidence="2">
    <location>
        <begin position="96"/>
        <end position="115"/>
    </location>
</feature>
<evidence type="ECO:0000256" key="1">
    <source>
        <dbReference type="SAM" id="MobiDB-lite"/>
    </source>
</evidence>
<sequence>MNYNVDLAKVVFTNIDTPTPWASTTTTTLATQETGTMQNYEKKHEPRLMSDSNSVMTDLQMSDITQTTGAMTTYTGGFGASAVTSIDMSATRTLSIVYSNTVIATFTAVGTSASLPQTTSPGRGLRVVKDYMPTIQALLISVLGGIFCFCIIRAFMHGRIFERQVARDIAIMGRDEDRNNNHGGTSDGGTGSSAEGLFVPNDSAPTSVSRASSRYTPRHLLPISQATTEVEEGVELTTFASNEETLH</sequence>
<feature type="transmembrane region" description="Helical" evidence="2">
    <location>
        <begin position="135"/>
        <end position="155"/>
    </location>
</feature>
<gene>
    <name evidence="3" type="ORF">H072_6300</name>
</gene>
<keyword evidence="2" id="KW-1133">Transmembrane helix</keyword>
<dbReference type="AlphaFoldDB" id="S8BKK4"/>
<evidence type="ECO:0000256" key="2">
    <source>
        <dbReference type="SAM" id="Phobius"/>
    </source>
</evidence>
<evidence type="ECO:0000313" key="3">
    <source>
        <dbReference type="EMBL" id="EPS39898.1"/>
    </source>
</evidence>
<comment type="caution">
    <text evidence="3">The sequence shown here is derived from an EMBL/GenBank/DDBJ whole genome shotgun (WGS) entry which is preliminary data.</text>
</comment>
<keyword evidence="2" id="KW-0812">Transmembrane</keyword>
<dbReference type="Proteomes" id="UP000015100">
    <property type="component" value="Unassembled WGS sequence"/>
</dbReference>
<proteinExistence type="predicted"/>
<dbReference type="EMBL" id="AQGS01000443">
    <property type="protein sequence ID" value="EPS39898.1"/>
    <property type="molecule type" value="Genomic_DNA"/>
</dbReference>
<keyword evidence="4" id="KW-1185">Reference proteome</keyword>